<evidence type="ECO:0000256" key="7">
    <source>
        <dbReference type="ARBA" id="ARBA00023034"/>
    </source>
</evidence>
<feature type="region of interest" description="Disordered" evidence="10">
    <location>
        <begin position="570"/>
        <end position="597"/>
    </location>
</feature>
<accession>A0A091JCQ3</accession>
<comment type="catalytic activity">
    <reaction evidence="9">
        <text>an N-acetyl-beta-D-glucosaminyl derivative + UDP-N-acetyl-alpha-D-galactosamine = an N-acetyl-beta-D-galactosaminyl-(1-&gt;4)-N-acetyl-beta-D-glucosaminyl derivative + UDP + H(+)</text>
        <dbReference type="Rhea" id="RHEA:20493"/>
        <dbReference type="ChEBI" id="CHEBI:15378"/>
        <dbReference type="ChEBI" id="CHEBI:58223"/>
        <dbReference type="ChEBI" id="CHEBI:61631"/>
        <dbReference type="ChEBI" id="CHEBI:67138"/>
        <dbReference type="ChEBI" id="CHEBI:138027"/>
        <dbReference type="EC" id="2.4.1.244"/>
    </reaction>
</comment>
<feature type="compositionally biased region" description="Acidic residues" evidence="10">
    <location>
        <begin position="582"/>
        <end position="594"/>
    </location>
</feature>
<evidence type="ECO:0000256" key="4">
    <source>
        <dbReference type="ARBA" id="ARBA00022692"/>
    </source>
</evidence>
<feature type="non-terminal residue" evidence="12">
    <location>
        <position position="1"/>
    </location>
</feature>
<comment type="subcellular location">
    <subcellularLocation>
        <location evidence="1 9">Golgi apparatus</location>
        <location evidence="1 9">Golgi stack membrane</location>
        <topology evidence="1 9">Single-pass type II membrane protein</topology>
    </subcellularLocation>
</comment>
<dbReference type="PANTHER" id="PTHR12369">
    <property type="entry name" value="CHONDROITIN SYNTHASE"/>
    <property type="match status" value="1"/>
</dbReference>
<dbReference type="InterPro" id="IPR008428">
    <property type="entry name" value="Chond_GalNAc"/>
</dbReference>
<dbReference type="GO" id="GO:0032580">
    <property type="term" value="C:Golgi cisterna membrane"/>
    <property type="evidence" value="ECO:0007669"/>
    <property type="project" value="UniProtKB-SubCell"/>
</dbReference>
<evidence type="ECO:0000256" key="6">
    <source>
        <dbReference type="ARBA" id="ARBA00022989"/>
    </source>
</evidence>
<evidence type="ECO:0000313" key="12">
    <source>
        <dbReference type="EMBL" id="KFP17460.1"/>
    </source>
</evidence>
<keyword evidence="8" id="KW-0472">Membrane</keyword>
<dbReference type="GO" id="GO:0033842">
    <property type="term" value="F:N-acetyl-beta-glucosaminyl-derivative 4-beta-N-acetylgalactosaminyltransferase activity"/>
    <property type="evidence" value="ECO:0007669"/>
    <property type="project" value="UniProtKB-EC"/>
</dbReference>
<dbReference type="PANTHER" id="PTHR12369:SF46">
    <property type="entry name" value="N-ACETYL-BETA-GLUCOSAMINYL-GLYCOPROTEIN 4-BETA-N-ACETYLGALACTOSAMINYLTRANSFERASE 1"/>
    <property type="match status" value="1"/>
</dbReference>
<dbReference type="InterPro" id="IPR051227">
    <property type="entry name" value="CS_glycosyltransferase"/>
</dbReference>
<feature type="non-terminal residue" evidence="12">
    <location>
        <position position="939"/>
    </location>
</feature>
<dbReference type="PROSITE" id="PS51820">
    <property type="entry name" value="PA14"/>
    <property type="match status" value="1"/>
</dbReference>
<comment type="similarity">
    <text evidence="2 9">Belongs to the chondroitin N-acetylgalactosaminyltransferase family.</text>
</comment>
<dbReference type="AlphaFoldDB" id="A0A091JCQ3"/>
<dbReference type="InterPro" id="IPR011658">
    <property type="entry name" value="PA14_dom"/>
</dbReference>
<sequence length="939" mass="107252">QSDGQDSDGWFSRGQRSDRATTHPKLNLTKQALPWNEQYKGKANLHVFEDWCGGAVRHLRKNLHFPLFPHTRTTVKKLAVSPKWKNYGLRIFGYIHPFKDGDFQFSVASDDNSEFWLSSDESPSNSRLAAFVGKLGTEWTAPGEFTKFSSQVSKPLRPMSSRRYYFELLHKQDDRGSDHVEWRVFLPSLKFEVIDSSYISLYTDESALKMNHVEHIPQTLASHSGSYLWEAQQDEHGADMLKADPRDTFFLTPAIEASRVENVLVPCAYSPTYVVKDFPIARYQGLQFVYLSFVYPNDFTRLTHMETENKCFYREFGFYKYMKMDEEEEDPRQRAFLFLSPDNFLEDEEEEEEGVDSPEPTDPPPEAKERSFGPVPGAQEKETLPGPGEDEEDELGLLASSKRAGALSLQPHLSVPIFGGKAKTPGPSKPAAPREDKKPRKAQEKVYVTRLQPGKRKAPAQEPVFPGIFLYPKPLKKVHLRSRTPQKHPIASSKLRAVPGRRTPWLLSNISKERDPARRKSTRAGGRSRETHEDTTPAPGRTAATPDYNSSEVTHSEGTRVTSFLKMSEMTASQQEEGKGQEEEEEEEEEEEVSDYSYETGELQQSWLEDSINWQRTFSVSSVDFELLRSDWNDLRCNVSGNLQLSESEVVDVVAQYMEKLNEKNGGIYTLLRIVNVEKRRDTARGNRYLLELELAERGQRTVRLSEYVYVLLHQGKQDDSAEANPEGPALGATEPQPSAWSILYGRPVLCRPLRLSWKQDVMVHFVVPVKNQARWVQQFISDMAHLYGATKDANFNVILVDFDSDDMDVEKALRDARLPRYQYLRRTGNFERSAGLQAGVDMVEDGHSIVFLCDLHIHFPPNILDSIRKHCVEGKLAYAPIVMRLSCGSSPREPNGYWEVNGFGLFGIYKSDFDRVGGMNTEEFRDRWGGEDWELMDR</sequence>
<organism evidence="12 13">
    <name type="scientific">Egretta garzetta</name>
    <name type="common">Little egret</name>
    <dbReference type="NCBI Taxonomy" id="188379"/>
    <lineage>
        <taxon>Eukaryota</taxon>
        <taxon>Metazoa</taxon>
        <taxon>Chordata</taxon>
        <taxon>Craniata</taxon>
        <taxon>Vertebrata</taxon>
        <taxon>Euteleostomi</taxon>
        <taxon>Archelosauria</taxon>
        <taxon>Archosauria</taxon>
        <taxon>Dinosauria</taxon>
        <taxon>Saurischia</taxon>
        <taxon>Theropoda</taxon>
        <taxon>Coelurosauria</taxon>
        <taxon>Aves</taxon>
        <taxon>Neognathae</taxon>
        <taxon>Neoaves</taxon>
        <taxon>Aequornithes</taxon>
        <taxon>Pelecaniformes</taxon>
        <taxon>Ardeidae</taxon>
        <taxon>Egretta</taxon>
    </lineage>
</organism>
<feature type="compositionally biased region" description="Basic and acidic residues" evidence="10">
    <location>
        <begin position="432"/>
        <end position="444"/>
    </location>
</feature>
<evidence type="ECO:0000256" key="9">
    <source>
        <dbReference type="RuleBase" id="RU364016"/>
    </source>
</evidence>
<evidence type="ECO:0000256" key="2">
    <source>
        <dbReference type="ARBA" id="ARBA00009239"/>
    </source>
</evidence>
<keyword evidence="5 9" id="KW-0735">Signal-anchor</keyword>
<dbReference type="SMART" id="SM00758">
    <property type="entry name" value="PA14"/>
    <property type="match status" value="1"/>
</dbReference>
<feature type="compositionally biased region" description="Low complexity" evidence="10">
    <location>
        <begin position="536"/>
        <end position="546"/>
    </location>
</feature>
<evidence type="ECO:0000256" key="8">
    <source>
        <dbReference type="ARBA" id="ARBA00023136"/>
    </source>
</evidence>
<feature type="compositionally biased region" description="Acidic residues" evidence="10">
    <location>
        <begin position="347"/>
        <end position="356"/>
    </location>
</feature>
<dbReference type="STRING" id="188379.A0A091JCQ3"/>
<protein>
    <recommendedName>
        <fullName evidence="9">Beta-1,4-N-acetylgalactosaminyltransferase</fullName>
        <ecNumber evidence="9">2.4.1.244</ecNumber>
    </recommendedName>
</protein>
<dbReference type="Gene3D" id="3.90.550.10">
    <property type="entry name" value="Spore Coat Polysaccharide Biosynthesis Protein SpsA, Chain A"/>
    <property type="match status" value="1"/>
</dbReference>
<dbReference type="Pfam" id="PF05679">
    <property type="entry name" value="CHGN"/>
    <property type="match status" value="1"/>
</dbReference>
<keyword evidence="4" id="KW-0812">Transmembrane</keyword>
<evidence type="ECO:0000256" key="3">
    <source>
        <dbReference type="ARBA" id="ARBA00022679"/>
    </source>
</evidence>
<evidence type="ECO:0000256" key="10">
    <source>
        <dbReference type="SAM" id="MobiDB-lite"/>
    </source>
</evidence>
<keyword evidence="6" id="KW-1133">Transmembrane helix</keyword>
<feature type="region of interest" description="Disordered" evidence="10">
    <location>
        <begin position="416"/>
        <end position="460"/>
    </location>
</feature>
<dbReference type="Proteomes" id="UP000053119">
    <property type="component" value="Unassembled WGS sequence"/>
</dbReference>
<keyword evidence="13" id="KW-1185">Reference proteome</keyword>
<evidence type="ECO:0000259" key="11">
    <source>
        <dbReference type="PROSITE" id="PS51820"/>
    </source>
</evidence>
<keyword evidence="3 9" id="KW-0808">Transferase</keyword>
<evidence type="ECO:0000256" key="1">
    <source>
        <dbReference type="ARBA" id="ARBA00004447"/>
    </source>
</evidence>
<dbReference type="InterPro" id="IPR029044">
    <property type="entry name" value="Nucleotide-diphossugar_trans"/>
</dbReference>
<evidence type="ECO:0000256" key="5">
    <source>
        <dbReference type="ARBA" id="ARBA00022968"/>
    </source>
</evidence>
<reference evidence="12 13" key="1">
    <citation type="submission" date="2014-04" db="EMBL/GenBank/DDBJ databases">
        <title>Genome evolution of avian class.</title>
        <authorList>
            <person name="Zhang G."/>
            <person name="Li C."/>
        </authorList>
    </citation>
    <scope>NUCLEOTIDE SEQUENCE [LARGE SCALE GENOMIC DNA]</scope>
    <source>
        <strain evidence="12">BGI_Z169</strain>
    </source>
</reference>
<gene>
    <name evidence="12" type="ORF">Z169_15037</name>
</gene>
<dbReference type="EMBL" id="KK501753">
    <property type="protein sequence ID" value="KFP17460.1"/>
    <property type="molecule type" value="Genomic_DNA"/>
</dbReference>
<feature type="domain" description="PA14" evidence="11">
    <location>
        <begin position="38"/>
        <end position="198"/>
    </location>
</feature>
<feature type="region of interest" description="Disordered" evidence="10">
    <location>
        <begin position="1"/>
        <end position="25"/>
    </location>
</feature>
<dbReference type="SUPFAM" id="SSF53448">
    <property type="entry name" value="Nucleotide-diphospho-sugar transferases"/>
    <property type="match status" value="1"/>
</dbReference>
<feature type="region of interest" description="Disordered" evidence="10">
    <location>
        <begin position="481"/>
        <end position="558"/>
    </location>
</feature>
<evidence type="ECO:0000313" key="13">
    <source>
        <dbReference type="Proteomes" id="UP000053119"/>
    </source>
</evidence>
<dbReference type="EC" id="2.4.1.244" evidence="9"/>
<feature type="region of interest" description="Disordered" evidence="10">
    <location>
        <begin position="347"/>
        <end position="393"/>
    </location>
</feature>
<keyword evidence="7 9" id="KW-0333">Golgi apparatus</keyword>
<comment type="function">
    <text evidence="9">Transfers N-acetylgalactosamine (GalNAc) from UDP-GalNAc to N-acetylglucosamine-beta-benzyl with a beta-1,4-linkage to form N,N'-diacetyllactosediamine, GalNAc-beta-1,4-GlcNAc structures in N-linked glycans and probably O-linked glycans.</text>
</comment>
<proteinExistence type="inferred from homology"/>
<name>A0A091JCQ3_EGRGA</name>
<dbReference type="InterPro" id="IPR037524">
    <property type="entry name" value="PA14/GLEYA"/>
</dbReference>